<sequence length="153" mass="17609">MRWYCDTCGQSIRHSRDGWVEWLIRTEGSSRLGRGFRLVHHQPASPRPQGCQYDGDQEYRRDRSIVCDVALDDFLGHDGLTYLLEVLSRGELPQEHVVEMIKRLHTPGYERARFHVQAAAAEGIIEPNMAPGFYSQGDIARVLDWADDEDRKP</sequence>
<reference evidence="1 2" key="1">
    <citation type="submission" date="2014-07" db="EMBL/GenBank/DDBJ databases">
        <title>Draft Genome Sequence of Gephyronic Acid Producer, Cystobacter violaceus Strain Cb vi76.</title>
        <authorList>
            <person name="Stevens D.C."/>
            <person name="Young J."/>
            <person name="Carmichael R."/>
            <person name="Tan J."/>
            <person name="Taylor R.E."/>
        </authorList>
    </citation>
    <scope>NUCLEOTIDE SEQUENCE [LARGE SCALE GENOMIC DNA]</scope>
    <source>
        <strain evidence="1 2">Cb vi76</strain>
    </source>
</reference>
<accession>A0A084SEJ3</accession>
<dbReference type="Proteomes" id="UP000028547">
    <property type="component" value="Unassembled WGS sequence"/>
</dbReference>
<comment type="caution">
    <text evidence="1">The sequence shown here is derived from an EMBL/GenBank/DDBJ whole genome shotgun (WGS) entry which is preliminary data.</text>
</comment>
<proteinExistence type="predicted"/>
<dbReference type="EMBL" id="JPMI01000423">
    <property type="protein sequence ID" value="KFA86878.1"/>
    <property type="molecule type" value="Genomic_DNA"/>
</dbReference>
<dbReference type="AlphaFoldDB" id="A0A084SEJ3"/>
<organism evidence="1 2">
    <name type="scientific">Archangium violaceum Cb vi76</name>
    <dbReference type="NCBI Taxonomy" id="1406225"/>
    <lineage>
        <taxon>Bacteria</taxon>
        <taxon>Pseudomonadati</taxon>
        <taxon>Myxococcota</taxon>
        <taxon>Myxococcia</taxon>
        <taxon>Myxococcales</taxon>
        <taxon>Cystobacterineae</taxon>
        <taxon>Archangiaceae</taxon>
        <taxon>Archangium</taxon>
    </lineage>
</organism>
<evidence type="ECO:0000313" key="1">
    <source>
        <dbReference type="EMBL" id="KFA86878.1"/>
    </source>
</evidence>
<evidence type="ECO:0000313" key="2">
    <source>
        <dbReference type="Proteomes" id="UP000028547"/>
    </source>
</evidence>
<protein>
    <submittedName>
        <fullName evidence="1">Uncharacterized protein</fullName>
    </submittedName>
</protein>
<gene>
    <name evidence="1" type="ORF">Q664_51805</name>
</gene>
<name>A0A084SEJ3_9BACT</name>